<dbReference type="Proteomes" id="UP000001302">
    <property type="component" value="Chromosome"/>
</dbReference>
<evidence type="ECO:0000256" key="5">
    <source>
        <dbReference type="ARBA" id="ARBA00023136"/>
    </source>
</evidence>
<keyword evidence="5 6" id="KW-0472">Membrane</keyword>
<comment type="cofactor">
    <cofactor evidence="6">
        <name>Zn(2+)</name>
        <dbReference type="ChEBI" id="CHEBI:29105"/>
    </cofactor>
</comment>
<comment type="subcellular location">
    <subcellularLocation>
        <location evidence="6">Cell inner membrane</location>
        <topology evidence="6">Peripheral membrane protein</topology>
    </subcellularLocation>
</comment>
<feature type="binding site" evidence="6">
    <location>
        <position position="348"/>
    </location>
    <ligand>
        <name>Zn(2+)</name>
        <dbReference type="ChEBI" id="CHEBI:29105"/>
    </ligand>
</feature>
<keyword evidence="8" id="KW-1185">Reference proteome</keyword>
<protein>
    <recommendedName>
        <fullName evidence="6">Probable inorganic carbon transporter subunit DabA</fullName>
    </recommendedName>
</protein>
<dbReference type="HAMAP" id="MF_01871">
    <property type="entry name" value="DabA"/>
    <property type="match status" value="1"/>
</dbReference>
<sequence>MNSELSIKDHLRLTSASDVYPDPRLMEAITIAHRVVAPVWPLNDFVAVNPALNFGDQPFGDGAGTLQAATGGRFMLSKGDLATAAADGRIPSQYVAMALEDLGLATRYAVDDIMQSLLSKESEDALAFWPSVADLARATGEKPWADFVTDQISSWAASYFPDNSAAVKAPWGTHPPFAAWRRYSQRDREPGFMGLKGFRQWAGTLDEDPLTLLTTVMERLNLPPSYLSPYFSRLLGSIRGWAGHARYREWHGDVPVAHSMVTALLAIRAAYDLALFELLPNERAADPWTMFLNRSEEPQRMSVDDAVLVAQTALELAEQDNFIAQLRDQRAIVRDVPRPSIQAVFCIDVRSERLRHAVEAEDPLAQTYGFAGFFGVPLSVLTKTAERRDHCPVLLSPTLHCTHTAHSPQYGEAASAWSGFRSGVVSAFAFVESFGLGAGASILKALSHRKAAPALPSVGNPDPLPPVDERTDLALRILKGMSLGDNLARLVLLVGHDATTENNPYAAGLACGACGGHSGAPNAVIAARILNDPEVRTRLADRGVALPSDTRFLAALHDTTTDDITFLPEPLWPESHVTDLDKAKAVFSAAGAATRRARAHGLGLTGKTVEPQIRRRSRDWSEIRPEWGLAGCNAFIAAPRARTYGMDLEGRAFLHSYDHTTDTEGGILELIMTAPLIVASWISYQYYASSIDNETFGSGDKTLHNNIGDIGVLEGASGDLRVGLPIQSVHDGMRLRHEPTRLRALIEAPTEAIDAVFDKHPDVKALFDHGWLHLTAIIDQGAAFYRYQPGGRWIETGAATPAVFAARAAE</sequence>
<evidence type="ECO:0000256" key="2">
    <source>
        <dbReference type="ARBA" id="ARBA00022475"/>
    </source>
</evidence>
<evidence type="ECO:0000256" key="6">
    <source>
        <dbReference type="HAMAP-Rule" id="MF_01871"/>
    </source>
</evidence>
<comment type="similarity">
    <text evidence="6">Belongs to the inorganic carbon transporter (TC 9.A.2) DabA family.</text>
</comment>
<organism evidence="7 8">
    <name type="scientific">Parvularcula bermudensis (strain ATCC BAA-594 / HTCC2503 / KCTC 12087)</name>
    <dbReference type="NCBI Taxonomy" id="314260"/>
    <lineage>
        <taxon>Bacteria</taxon>
        <taxon>Pseudomonadati</taxon>
        <taxon>Pseudomonadota</taxon>
        <taxon>Alphaproteobacteria</taxon>
        <taxon>Parvularculales</taxon>
        <taxon>Parvularculaceae</taxon>
        <taxon>Parvularcula</taxon>
    </lineage>
</organism>
<comment type="function">
    <text evidence="6">Part of an energy-coupled inorganic carbon pump.</text>
</comment>
<feature type="binding site" evidence="6">
    <location>
        <position position="511"/>
    </location>
    <ligand>
        <name>Zn(2+)</name>
        <dbReference type="ChEBI" id="CHEBI:29105"/>
    </ligand>
</feature>
<evidence type="ECO:0000313" key="8">
    <source>
        <dbReference type="Proteomes" id="UP000001302"/>
    </source>
</evidence>
<evidence type="ECO:0000256" key="4">
    <source>
        <dbReference type="ARBA" id="ARBA00022833"/>
    </source>
</evidence>
<dbReference type="InterPro" id="IPR018752">
    <property type="entry name" value="DabA"/>
</dbReference>
<evidence type="ECO:0000313" key="7">
    <source>
        <dbReference type="EMBL" id="ADM10740.1"/>
    </source>
</evidence>
<keyword evidence="2 6" id="KW-1003">Cell membrane</keyword>
<gene>
    <name evidence="6" type="primary">dabA</name>
    <name evidence="7" type="ordered locus">PB2503_13514</name>
</gene>
<dbReference type="GO" id="GO:0005886">
    <property type="term" value="C:plasma membrane"/>
    <property type="evidence" value="ECO:0007669"/>
    <property type="project" value="UniProtKB-SubCell"/>
</dbReference>
<accession>E0THE8</accession>
<dbReference type="GO" id="GO:0008270">
    <property type="term" value="F:zinc ion binding"/>
    <property type="evidence" value="ECO:0007669"/>
    <property type="project" value="UniProtKB-UniRule"/>
</dbReference>
<dbReference type="AlphaFoldDB" id="E0THE8"/>
<keyword evidence="4 6" id="KW-0862">Zinc</keyword>
<dbReference type="STRING" id="314260.PB2503_13514"/>
<keyword evidence="3 6" id="KW-0479">Metal-binding</keyword>
<evidence type="ECO:0000256" key="3">
    <source>
        <dbReference type="ARBA" id="ARBA00022723"/>
    </source>
</evidence>
<name>E0THE8_PARBH</name>
<reference evidence="7 8" key="2">
    <citation type="journal article" date="2011" name="J. Bacteriol.">
        <title>Complete genome sequence of strain HTCC2503T of Parvularcula bermudensis, the type species of the order "Parvularculales" in the class Alphaproteobacteria.</title>
        <authorList>
            <person name="Oh H.M."/>
            <person name="Kang I."/>
            <person name="Vergin K.L."/>
            <person name="Kang D."/>
            <person name="Rhee K.H."/>
            <person name="Giovannoni S.J."/>
            <person name="Cho J.C."/>
        </authorList>
    </citation>
    <scope>NUCLEOTIDE SEQUENCE [LARGE SCALE GENOMIC DNA]</scope>
    <source>
        <strain evidence="8">ATCC BAA-594 / HTCC2503 / KCTC 12087</strain>
    </source>
</reference>
<dbReference type="EMBL" id="CP002156">
    <property type="protein sequence ID" value="ADM10740.1"/>
    <property type="molecule type" value="Genomic_DNA"/>
</dbReference>
<reference evidence="8" key="1">
    <citation type="submission" date="2010-08" db="EMBL/GenBank/DDBJ databases">
        <title>Genome sequence of Parvularcula bermudensis HTCC2503.</title>
        <authorList>
            <person name="Kang D.-M."/>
            <person name="Oh H.-M."/>
            <person name="Cho J.-C."/>
        </authorList>
    </citation>
    <scope>NUCLEOTIDE SEQUENCE [LARGE SCALE GENOMIC DNA]</scope>
    <source>
        <strain evidence="8">ATCC BAA-594 / HTCC2503 / KCTC 12087</strain>
    </source>
</reference>
<proteinExistence type="inferred from homology"/>
<feature type="binding site" evidence="6">
    <location>
        <position position="496"/>
    </location>
    <ligand>
        <name>Zn(2+)</name>
        <dbReference type="ChEBI" id="CHEBI:29105"/>
    </ligand>
</feature>
<dbReference type="PANTHER" id="PTHR38344">
    <property type="entry name" value="UPF0753 PROTEIN AQ_863"/>
    <property type="match status" value="1"/>
</dbReference>
<dbReference type="eggNOG" id="COG3002">
    <property type="taxonomic scope" value="Bacteria"/>
</dbReference>
<dbReference type="OrthoDB" id="9805101at2"/>
<dbReference type="RefSeq" id="WP_013301714.1">
    <property type="nucleotide sequence ID" value="NC_014414.1"/>
</dbReference>
<feature type="binding site" evidence="6">
    <location>
        <position position="346"/>
    </location>
    <ligand>
        <name>Zn(2+)</name>
        <dbReference type="ChEBI" id="CHEBI:29105"/>
    </ligand>
</feature>
<dbReference type="PANTHER" id="PTHR38344:SF1">
    <property type="entry name" value="INORGANIC CARBON TRANSPORTER SUBUNIT DABA-RELATED"/>
    <property type="match status" value="1"/>
</dbReference>
<comment type="subunit">
    <text evidence="6">Forms a complex with DabB.</text>
</comment>
<dbReference type="KEGG" id="pbr:PB2503_13514"/>
<dbReference type="Pfam" id="PF10070">
    <property type="entry name" value="DabA"/>
    <property type="match status" value="1"/>
</dbReference>
<dbReference type="HOGENOM" id="CLU_009885_0_0_5"/>
<keyword evidence="1 6" id="KW-0813">Transport</keyword>
<keyword evidence="6" id="KW-0997">Cell inner membrane</keyword>
<evidence type="ECO:0000256" key="1">
    <source>
        <dbReference type="ARBA" id="ARBA00022448"/>
    </source>
</evidence>